<dbReference type="WBParaSite" id="L893_g33136.t1">
    <property type="protein sequence ID" value="L893_g33136.t1"/>
    <property type="gene ID" value="L893_g33136"/>
</dbReference>
<feature type="region of interest" description="Disordered" evidence="1">
    <location>
        <begin position="1"/>
        <end position="20"/>
    </location>
</feature>
<organism evidence="2 3">
    <name type="scientific">Steinernema glaseri</name>
    <dbReference type="NCBI Taxonomy" id="37863"/>
    <lineage>
        <taxon>Eukaryota</taxon>
        <taxon>Metazoa</taxon>
        <taxon>Ecdysozoa</taxon>
        <taxon>Nematoda</taxon>
        <taxon>Chromadorea</taxon>
        <taxon>Rhabditida</taxon>
        <taxon>Tylenchina</taxon>
        <taxon>Panagrolaimomorpha</taxon>
        <taxon>Strongyloidoidea</taxon>
        <taxon>Steinernematidae</taxon>
        <taxon>Steinernema</taxon>
    </lineage>
</organism>
<dbReference type="GO" id="GO:0070449">
    <property type="term" value="C:elongin complex"/>
    <property type="evidence" value="ECO:0007669"/>
    <property type="project" value="InterPro"/>
</dbReference>
<protein>
    <submittedName>
        <fullName evidence="3">HMG box domain-containing protein</fullName>
    </submittedName>
</protein>
<dbReference type="Proteomes" id="UP000095287">
    <property type="component" value="Unplaced"/>
</dbReference>
<dbReference type="Gene3D" id="6.10.250.3180">
    <property type="match status" value="1"/>
</dbReference>
<dbReference type="InterPro" id="IPR051870">
    <property type="entry name" value="Elongin-A_domain"/>
</dbReference>
<dbReference type="GO" id="GO:0006368">
    <property type="term" value="P:transcription elongation by RNA polymerase II"/>
    <property type="evidence" value="ECO:0007669"/>
    <property type="project" value="InterPro"/>
</dbReference>
<proteinExistence type="predicted"/>
<dbReference type="PANTHER" id="PTHR15141:SF76">
    <property type="entry name" value="TRANSCRIPTION ELONGATION FACTOR B POLYPEPTIDE 3"/>
    <property type="match status" value="1"/>
</dbReference>
<dbReference type="Pfam" id="PF06881">
    <property type="entry name" value="Elongin_A"/>
    <property type="match status" value="1"/>
</dbReference>
<evidence type="ECO:0000256" key="1">
    <source>
        <dbReference type="SAM" id="MobiDB-lite"/>
    </source>
</evidence>
<keyword evidence="2" id="KW-1185">Reference proteome</keyword>
<dbReference type="PANTHER" id="PTHR15141">
    <property type="entry name" value="TRANSCRIPTION ELONGATION FACTOR B POLYPEPTIDE 3"/>
    <property type="match status" value="1"/>
</dbReference>
<evidence type="ECO:0000313" key="2">
    <source>
        <dbReference type="Proteomes" id="UP000095287"/>
    </source>
</evidence>
<name>A0A1I8A6C9_9BILA</name>
<dbReference type="AlphaFoldDB" id="A0A1I8A6C9"/>
<evidence type="ECO:0000313" key="3">
    <source>
        <dbReference type="WBParaSite" id="L893_g33136.t1"/>
    </source>
</evidence>
<reference evidence="3" key="1">
    <citation type="submission" date="2016-11" db="UniProtKB">
        <authorList>
            <consortium name="WormBaseParasite"/>
        </authorList>
    </citation>
    <scope>IDENTIFICATION</scope>
</reference>
<sequence>MNKLMADPTPSSNIGDETKKDDIAVITIDDDIEVITLDDDTTDASKEAKPPVFDPTKGRKPTRPMPPPRRTKAFNYSKAFRGDLMKILPLLEKATPEQLAAFEKANPLLKRPFTPLWERHCYKKVLPAESESWRDAYERWERGDEARLQKLTARFKEQQEKKAGGVKKTLIVAPHRMKKKEPKKPAAKRFRFMSFCYGASAATSMAPLIRRALRSYDEDDDDAEEDEVKARRCPRRPLLLWSPFCSTWVLKRKSVFDRSTLIRSTEASHLFLVRRQIVKVNWDCGFLMGREERKDSGSAHVFIVPEHFRAFLTFSFPPYGATYSLKSSGFRVETYCPLDLRGKCLSENSKNEKDANKMSHRSRP</sequence>
<accession>A0A1I8A6C9</accession>
<feature type="region of interest" description="Disordered" evidence="1">
    <location>
        <begin position="38"/>
        <end position="71"/>
    </location>
</feature>
<dbReference type="InterPro" id="IPR010684">
    <property type="entry name" value="RNA_pol_II_trans_fac_SIII_A"/>
</dbReference>